<feature type="transmembrane region" description="Helical" evidence="4">
    <location>
        <begin position="688"/>
        <end position="706"/>
    </location>
</feature>
<feature type="transmembrane region" description="Helical" evidence="4">
    <location>
        <begin position="616"/>
        <end position="635"/>
    </location>
</feature>
<evidence type="ECO:0000313" key="5">
    <source>
        <dbReference type="EMBL" id="KAL1514632.1"/>
    </source>
</evidence>
<feature type="transmembrane region" description="Helical" evidence="4">
    <location>
        <begin position="868"/>
        <end position="886"/>
    </location>
</feature>
<dbReference type="PANTHER" id="PTHR43584">
    <property type="entry name" value="NUCLEOTIDYL TRANSFERASE"/>
    <property type="match status" value="1"/>
</dbReference>
<gene>
    <name evidence="5" type="ORF">AB1Y20_003725</name>
</gene>
<feature type="transmembrane region" description="Helical" evidence="4">
    <location>
        <begin position="765"/>
        <end position="784"/>
    </location>
</feature>
<keyword evidence="6" id="KW-1185">Reference proteome</keyword>
<dbReference type="GO" id="GO:0016779">
    <property type="term" value="F:nucleotidyltransferase activity"/>
    <property type="evidence" value="ECO:0007669"/>
    <property type="project" value="UniProtKB-KW"/>
</dbReference>
<evidence type="ECO:0000256" key="1">
    <source>
        <dbReference type="ARBA" id="ARBA00022679"/>
    </source>
</evidence>
<evidence type="ECO:0000313" key="6">
    <source>
        <dbReference type="Proteomes" id="UP001515480"/>
    </source>
</evidence>
<reference evidence="5 6" key="1">
    <citation type="journal article" date="2024" name="Science">
        <title>Giant polyketide synthase enzymes in the biosynthesis of giant marine polyether toxins.</title>
        <authorList>
            <person name="Fallon T.R."/>
            <person name="Shende V.V."/>
            <person name="Wierzbicki I.H."/>
            <person name="Pendleton A.L."/>
            <person name="Watervoot N.F."/>
            <person name="Auber R.P."/>
            <person name="Gonzalez D.J."/>
            <person name="Wisecaver J.H."/>
            <person name="Moore B.S."/>
        </authorList>
    </citation>
    <scope>NUCLEOTIDE SEQUENCE [LARGE SCALE GENOMIC DNA]</scope>
    <source>
        <strain evidence="5 6">12B1</strain>
    </source>
</reference>
<sequence>MRAPDEGPVPTRVRAINLVELAGLVGCSVNDLTGGLADASISDGCIATSAEHVAFEEVAPLSAIIEDDEPGAIDLAVISLAARPTVLDSAQRPKCLMMLGSMPVICHVLSQLHLGGIKRVVLVLGSQSALIRDVLGDLPISDALQITYVDLGDSYASGFARSLLAARGEVGDDPFLLCTPDHIFDKRIIRRLRSPASTPFPWDAVALVEAEPEAVSGTLPPTAVRVRLKRRIGPADPVRSPLGLEGRLEHIEEVAQIGKAIGPRMDGIEAGLYRCSSAIFTQMAELDAKGKYFTVANAMEALAAKGRLGAVFTCGLSWFAIETRDQLEETTREVVEHDGTARFPWQVHIARADSFSTAANFEASMFGGESLPDEPAPVVTDHRLVLAVGQDLQVVPPEGKASDGQAFSLLRATVRQEETSTLPELWAESSSRLHSLAEPLLASPAADADESDYPSEAPHEEPRRNEVDSYAESYEVLGSVAPMGSSAHAVTIAVAVPEEVQQTAYLFDVEPTVEGKGMTLAVPRQDLQAPTPVHPLLKGLSQVFTLPSNVQSVRLEYQPEPDDSLSEASYTSFTNSFSKRRGDASPFIKAEKSSRKSVRHEERALRLIVEKRVPPVGWLLLVCALLASSSGGAVVNWQAFSSKGNNLFLRTVWRGMCTSLFMAAAAMSHAEGRQGLLSLLRLTASQRALFLAAGLAIFCEKVLYAHTTLSHAVIFDSTAPLWLVISHLFRQSGDVPRRNIIGVLLGAIGTATCSIDPDYMKPGVWPWDLVAVFSGLSSCIYLSVAQKLRHTFSPSVFFCAVQIQLCAYMLIAAFLFDGVRPELSRNPDSGIFGWMNPGLPSRFFAQLWLAAVVDYLGNHAYIAVMKYVPALVIATAELFGPMVASGEGVLLRVEEVPGSWTVVGSVFNLLGGVLIAVEAQTQSTTVEL</sequence>
<feature type="transmembrane region" description="Helical" evidence="4">
    <location>
        <begin position="839"/>
        <end position="856"/>
    </location>
</feature>
<comment type="caution">
    <text evidence="5">The sequence shown here is derived from an EMBL/GenBank/DDBJ whole genome shotgun (WGS) entry which is preliminary data.</text>
</comment>
<keyword evidence="2" id="KW-0548">Nucleotidyltransferase</keyword>
<feature type="region of interest" description="Disordered" evidence="3">
    <location>
        <begin position="444"/>
        <end position="468"/>
    </location>
</feature>
<name>A0AB34J5L6_PRYPA</name>
<dbReference type="SUPFAM" id="SSF53448">
    <property type="entry name" value="Nucleotide-diphospho-sugar transferases"/>
    <property type="match status" value="1"/>
</dbReference>
<dbReference type="InterPro" id="IPR029044">
    <property type="entry name" value="Nucleotide-diphossugar_trans"/>
</dbReference>
<feature type="transmembrane region" description="Helical" evidence="4">
    <location>
        <begin position="898"/>
        <end position="917"/>
    </location>
</feature>
<organism evidence="5 6">
    <name type="scientific">Prymnesium parvum</name>
    <name type="common">Toxic golden alga</name>
    <dbReference type="NCBI Taxonomy" id="97485"/>
    <lineage>
        <taxon>Eukaryota</taxon>
        <taxon>Haptista</taxon>
        <taxon>Haptophyta</taxon>
        <taxon>Prymnesiophyceae</taxon>
        <taxon>Prymnesiales</taxon>
        <taxon>Prymnesiaceae</taxon>
        <taxon>Prymnesium</taxon>
    </lineage>
</organism>
<accession>A0AB34J5L6</accession>
<keyword evidence="4" id="KW-1133">Transmembrane helix</keyword>
<feature type="compositionally biased region" description="Basic and acidic residues" evidence="3">
    <location>
        <begin position="457"/>
        <end position="467"/>
    </location>
</feature>
<dbReference type="Gene3D" id="3.90.550.10">
    <property type="entry name" value="Spore Coat Polysaccharide Biosynthesis Protein SpsA, Chain A"/>
    <property type="match status" value="1"/>
</dbReference>
<feature type="transmembrane region" description="Helical" evidence="4">
    <location>
        <begin position="796"/>
        <end position="819"/>
    </location>
</feature>
<dbReference type="InterPro" id="IPR050065">
    <property type="entry name" value="GlmU-like"/>
</dbReference>
<evidence type="ECO:0000256" key="2">
    <source>
        <dbReference type="ARBA" id="ARBA00022695"/>
    </source>
</evidence>
<keyword evidence="4" id="KW-0472">Membrane</keyword>
<protein>
    <submittedName>
        <fullName evidence="5">Uncharacterized protein</fullName>
    </submittedName>
</protein>
<dbReference type="EMBL" id="JBGBPQ010000012">
    <property type="protein sequence ID" value="KAL1514632.1"/>
    <property type="molecule type" value="Genomic_DNA"/>
</dbReference>
<evidence type="ECO:0000256" key="3">
    <source>
        <dbReference type="SAM" id="MobiDB-lite"/>
    </source>
</evidence>
<dbReference type="PANTHER" id="PTHR43584:SF8">
    <property type="entry name" value="N-ACETYLMURAMATE ALPHA-1-PHOSPHATE URIDYLYLTRANSFERASE"/>
    <property type="match status" value="1"/>
</dbReference>
<proteinExistence type="predicted"/>
<keyword evidence="1" id="KW-0808">Transferase</keyword>
<dbReference type="Proteomes" id="UP001515480">
    <property type="component" value="Unassembled WGS sequence"/>
</dbReference>
<keyword evidence="4" id="KW-0812">Transmembrane</keyword>
<dbReference type="AlphaFoldDB" id="A0AB34J5L6"/>
<evidence type="ECO:0000256" key="4">
    <source>
        <dbReference type="SAM" id="Phobius"/>
    </source>
</evidence>